<keyword evidence="2 7" id="KW-0479">Metal-binding</keyword>
<sequence>MILSGGGEEQPLSLPVFDATVMQHQVAIPDEYIWPEDERPEPDATRELVLPLIDLGAFLEESDGGCGRSVLILETTRLVKKACEKHGFFQVINHGVEAELLEEARRLMVPFFEMPLKEKQRAQRKNGESYGYASSFSGRFSSRLPWKESMSFRHAPSSSSGDGVVLDYFLKTLGPGFKNLGETYQAYGEAMAGVALGTMELLAVSLGLERRTFRAFFEDHDSILRLNYYPRCQSSHLTLGTGPHFDPTSLTILQQDDVDGLQVFSDGCWRSVRPNPTALVVNIGETFTALSNGRYKSCLHRAVVNSTKARTSLAFFLSPSMGKLVRPPPELIDKGHPRLYPDFTWSDLVEFTQNHYRADMNTLDVFTRWLLSKKLAGLP</sequence>
<gene>
    <name evidence="9" type="ORF">SI7747_18020255</name>
    <name evidence="10" type="ORF">SI8410_18021775</name>
</gene>
<comment type="cofactor">
    <cofactor evidence="1">
        <name>L-ascorbate</name>
        <dbReference type="ChEBI" id="CHEBI:38290"/>
    </cofactor>
</comment>
<evidence type="ECO:0000256" key="1">
    <source>
        <dbReference type="ARBA" id="ARBA00001961"/>
    </source>
</evidence>
<dbReference type="AlphaFoldDB" id="A0A7I8JUR1"/>
<dbReference type="GO" id="GO:0016491">
    <property type="term" value="F:oxidoreductase activity"/>
    <property type="evidence" value="ECO:0007669"/>
    <property type="project" value="UniProtKB-KW"/>
</dbReference>
<comment type="similarity">
    <text evidence="7">Belongs to the iron/ascorbate-dependent oxidoreductase family.</text>
</comment>
<dbReference type="EMBL" id="LR746281">
    <property type="protein sequence ID" value="CAA7411097.1"/>
    <property type="molecule type" value="Genomic_DNA"/>
</dbReference>
<organism evidence="9">
    <name type="scientific">Spirodela intermedia</name>
    <name type="common">Intermediate duckweed</name>
    <dbReference type="NCBI Taxonomy" id="51605"/>
    <lineage>
        <taxon>Eukaryota</taxon>
        <taxon>Viridiplantae</taxon>
        <taxon>Streptophyta</taxon>
        <taxon>Embryophyta</taxon>
        <taxon>Tracheophyta</taxon>
        <taxon>Spermatophyta</taxon>
        <taxon>Magnoliopsida</taxon>
        <taxon>Liliopsida</taxon>
        <taxon>Araceae</taxon>
        <taxon>Lemnoideae</taxon>
        <taxon>Spirodela</taxon>
    </lineage>
</organism>
<dbReference type="PANTHER" id="PTHR47990">
    <property type="entry name" value="2-OXOGLUTARATE (2OG) AND FE(II)-DEPENDENT OXYGENASE SUPERFAMILY PROTEIN-RELATED"/>
    <property type="match status" value="1"/>
</dbReference>
<comment type="catalytic activity">
    <reaction evidence="6">
        <text>gibberellin A53 + 2 2-oxoglutarate + 3 O2 + H(+) = gibberellin A20 + 2 succinate + 3 CO2 + 2 H2O</text>
        <dbReference type="Rhea" id="RHEA:60796"/>
        <dbReference type="ChEBI" id="CHEBI:15377"/>
        <dbReference type="ChEBI" id="CHEBI:15378"/>
        <dbReference type="ChEBI" id="CHEBI:15379"/>
        <dbReference type="ChEBI" id="CHEBI:16526"/>
        <dbReference type="ChEBI" id="CHEBI:16810"/>
        <dbReference type="ChEBI" id="CHEBI:30031"/>
        <dbReference type="ChEBI" id="CHEBI:58526"/>
        <dbReference type="ChEBI" id="CHEBI:143954"/>
    </reaction>
    <physiologicalReaction direction="left-to-right" evidence="6">
        <dbReference type="Rhea" id="RHEA:60797"/>
    </physiologicalReaction>
</comment>
<dbReference type="PRINTS" id="PR00682">
    <property type="entry name" value="IPNSYNTHASE"/>
</dbReference>
<evidence type="ECO:0000256" key="4">
    <source>
        <dbReference type="ARBA" id="ARBA00023004"/>
    </source>
</evidence>
<dbReference type="FunFam" id="2.60.120.330:FF:000003">
    <property type="entry name" value="Gibberellin 20 oxidase 2"/>
    <property type="match status" value="1"/>
</dbReference>
<keyword evidence="11" id="KW-1185">Reference proteome</keyword>
<dbReference type="InterPro" id="IPR027443">
    <property type="entry name" value="IPNS-like_sf"/>
</dbReference>
<evidence type="ECO:0000256" key="5">
    <source>
        <dbReference type="ARBA" id="ARBA00050508"/>
    </source>
</evidence>
<dbReference type="EMBL" id="LR743605">
    <property type="protein sequence ID" value="CAA2634866.1"/>
    <property type="molecule type" value="Genomic_DNA"/>
</dbReference>
<dbReference type="Proteomes" id="UP000663760">
    <property type="component" value="Chromosome 18"/>
</dbReference>
<evidence type="ECO:0000313" key="9">
    <source>
        <dbReference type="EMBL" id="CAA2634866.1"/>
    </source>
</evidence>
<dbReference type="InterPro" id="IPR044861">
    <property type="entry name" value="IPNS-like_FE2OG_OXY"/>
</dbReference>
<evidence type="ECO:0000313" key="11">
    <source>
        <dbReference type="Proteomes" id="UP000663760"/>
    </source>
</evidence>
<evidence type="ECO:0000313" key="10">
    <source>
        <dbReference type="EMBL" id="CAA7411097.1"/>
    </source>
</evidence>
<feature type="domain" description="Fe2OG dioxygenase" evidence="8">
    <location>
        <begin position="219"/>
        <end position="319"/>
    </location>
</feature>
<dbReference type="InterPro" id="IPR050231">
    <property type="entry name" value="Iron_ascorbate_oxido_reductase"/>
</dbReference>
<dbReference type="Pfam" id="PF03171">
    <property type="entry name" value="2OG-FeII_Oxy"/>
    <property type="match status" value="1"/>
</dbReference>
<reference evidence="9" key="1">
    <citation type="submission" date="2019-12" db="EMBL/GenBank/DDBJ databases">
        <authorList>
            <person name="Scholz U."/>
            <person name="Mascher M."/>
            <person name="Fiebig A."/>
        </authorList>
    </citation>
    <scope>NUCLEOTIDE SEQUENCE</scope>
</reference>
<dbReference type="SUPFAM" id="SSF51197">
    <property type="entry name" value="Clavaminate synthase-like"/>
    <property type="match status" value="1"/>
</dbReference>
<dbReference type="InterPro" id="IPR005123">
    <property type="entry name" value="Oxoglu/Fe-dep_dioxygenase_dom"/>
</dbReference>
<proteinExistence type="inferred from homology"/>
<dbReference type="PROSITE" id="PS51471">
    <property type="entry name" value="FE2OG_OXY"/>
    <property type="match status" value="1"/>
</dbReference>
<dbReference type="GO" id="GO:0046872">
    <property type="term" value="F:metal ion binding"/>
    <property type="evidence" value="ECO:0007669"/>
    <property type="project" value="UniProtKB-KW"/>
</dbReference>
<dbReference type="InterPro" id="IPR026992">
    <property type="entry name" value="DIOX_N"/>
</dbReference>
<dbReference type="GO" id="GO:0009685">
    <property type="term" value="P:gibberellin metabolic process"/>
    <property type="evidence" value="ECO:0007669"/>
    <property type="project" value="UniProtKB-ARBA"/>
</dbReference>
<keyword evidence="4 7" id="KW-0408">Iron</keyword>
<evidence type="ECO:0000256" key="6">
    <source>
        <dbReference type="ARBA" id="ARBA00050797"/>
    </source>
</evidence>
<accession>A0A7I8JUR1</accession>
<keyword evidence="3 7" id="KW-0560">Oxidoreductase</keyword>
<evidence type="ECO:0000256" key="3">
    <source>
        <dbReference type="ARBA" id="ARBA00023002"/>
    </source>
</evidence>
<dbReference type="OrthoDB" id="288590at2759"/>
<dbReference type="Gene3D" id="2.60.120.330">
    <property type="entry name" value="B-lactam Antibiotic, Isopenicillin N Synthase, Chain"/>
    <property type="match status" value="1"/>
</dbReference>
<protein>
    <recommendedName>
        <fullName evidence="8">Fe2OG dioxygenase domain-containing protein</fullName>
    </recommendedName>
</protein>
<evidence type="ECO:0000259" key="8">
    <source>
        <dbReference type="PROSITE" id="PS51471"/>
    </source>
</evidence>
<evidence type="ECO:0000256" key="7">
    <source>
        <dbReference type="RuleBase" id="RU003682"/>
    </source>
</evidence>
<dbReference type="Pfam" id="PF14226">
    <property type="entry name" value="DIOX_N"/>
    <property type="match status" value="1"/>
</dbReference>
<name>A0A7I8JUR1_SPIIN</name>
<evidence type="ECO:0000256" key="2">
    <source>
        <dbReference type="ARBA" id="ARBA00022723"/>
    </source>
</evidence>
<comment type="catalytic activity">
    <reaction evidence="5">
        <text>gibberellin A12 + 2 2-oxoglutarate + 3 O2 + H(+) = gibberellin A9 + 2 succinate + 3 CO2 + 2 H2O</text>
        <dbReference type="Rhea" id="RHEA:60772"/>
        <dbReference type="ChEBI" id="CHEBI:15377"/>
        <dbReference type="ChEBI" id="CHEBI:15378"/>
        <dbReference type="ChEBI" id="CHEBI:15379"/>
        <dbReference type="ChEBI" id="CHEBI:16526"/>
        <dbReference type="ChEBI" id="CHEBI:16810"/>
        <dbReference type="ChEBI" id="CHEBI:30031"/>
        <dbReference type="ChEBI" id="CHEBI:58627"/>
        <dbReference type="ChEBI" id="CHEBI:73255"/>
    </reaction>
    <physiologicalReaction direction="left-to-right" evidence="5">
        <dbReference type="Rhea" id="RHEA:60773"/>
    </physiologicalReaction>
</comment>